<sequence length="118" mass="12998">MFVGIPRTRLNHSTHSQVVHDAACAEAVKTGRVGLGQLFHSLNILPRFELLNAGRRVGRSARFPGNSDTIGGEKEGGCTGEEGGFWRLYDLRSGHVSCRIYEEFPPDLFGLDQGKRVD</sequence>
<dbReference type="AlphaFoldDB" id="D8LJX8"/>
<evidence type="ECO:0000313" key="1">
    <source>
        <dbReference type="EMBL" id="CBN74447.1"/>
    </source>
</evidence>
<dbReference type="STRING" id="2880.D8LJX8"/>
<dbReference type="EMBL" id="FN648464">
    <property type="protein sequence ID" value="CBN74447.1"/>
    <property type="molecule type" value="Genomic_DNA"/>
</dbReference>
<accession>D8LJX8</accession>
<dbReference type="OrthoDB" id="5673at2759"/>
<gene>
    <name evidence="1" type="ORF">Esi_0028_0020</name>
</gene>
<dbReference type="InParanoid" id="D8LJX8"/>
<keyword evidence="2" id="KW-1185">Reference proteome</keyword>
<dbReference type="Proteomes" id="UP000002630">
    <property type="component" value="Linkage Group LG16"/>
</dbReference>
<organism evidence="1 2">
    <name type="scientific">Ectocarpus siliculosus</name>
    <name type="common">Brown alga</name>
    <name type="synonym">Conferva siliculosa</name>
    <dbReference type="NCBI Taxonomy" id="2880"/>
    <lineage>
        <taxon>Eukaryota</taxon>
        <taxon>Sar</taxon>
        <taxon>Stramenopiles</taxon>
        <taxon>Ochrophyta</taxon>
        <taxon>PX clade</taxon>
        <taxon>Phaeophyceae</taxon>
        <taxon>Ectocarpales</taxon>
        <taxon>Ectocarpaceae</taxon>
        <taxon>Ectocarpus</taxon>
    </lineage>
</organism>
<protein>
    <submittedName>
        <fullName evidence="1">Uncharacterized protein</fullName>
    </submittedName>
</protein>
<reference evidence="1 2" key="1">
    <citation type="journal article" date="2010" name="Nature">
        <title>The Ectocarpus genome and the independent evolution of multicellularity in brown algae.</title>
        <authorList>
            <person name="Cock J.M."/>
            <person name="Sterck L."/>
            <person name="Rouze P."/>
            <person name="Scornet D."/>
            <person name="Allen A.E."/>
            <person name="Amoutzias G."/>
            <person name="Anthouard V."/>
            <person name="Artiguenave F."/>
            <person name="Aury J.M."/>
            <person name="Badger J.H."/>
            <person name="Beszteri B."/>
            <person name="Billiau K."/>
            <person name="Bonnet E."/>
            <person name="Bothwell J.H."/>
            <person name="Bowler C."/>
            <person name="Boyen C."/>
            <person name="Brownlee C."/>
            <person name="Carrano C.J."/>
            <person name="Charrier B."/>
            <person name="Cho G.Y."/>
            <person name="Coelho S.M."/>
            <person name="Collen J."/>
            <person name="Corre E."/>
            <person name="Da Silva C."/>
            <person name="Delage L."/>
            <person name="Delaroque N."/>
            <person name="Dittami S.M."/>
            <person name="Doulbeau S."/>
            <person name="Elias M."/>
            <person name="Farnham G."/>
            <person name="Gachon C.M."/>
            <person name="Gschloessl B."/>
            <person name="Heesch S."/>
            <person name="Jabbari K."/>
            <person name="Jubin C."/>
            <person name="Kawai H."/>
            <person name="Kimura K."/>
            <person name="Kloareg B."/>
            <person name="Kupper F.C."/>
            <person name="Lang D."/>
            <person name="Le Bail A."/>
            <person name="Leblanc C."/>
            <person name="Lerouge P."/>
            <person name="Lohr M."/>
            <person name="Lopez P.J."/>
            <person name="Martens C."/>
            <person name="Maumus F."/>
            <person name="Michel G."/>
            <person name="Miranda-Saavedra D."/>
            <person name="Morales J."/>
            <person name="Moreau H."/>
            <person name="Motomura T."/>
            <person name="Nagasato C."/>
            <person name="Napoli C.A."/>
            <person name="Nelson D.R."/>
            <person name="Nyvall-Collen P."/>
            <person name="Peters A.F."/>
            <person name="Pommier C."/>
            <person name="Potin P."/>
            <person name="Poulain J."/>
            <person name="Quesneville H."/>
            <person name="Read B."/>
            <person name="Rensing S.A."/>
            <person name="Ritter A."/>
            <person name="Rousvoal S."/>
            <person name="Samanta M."/>
            <person name="Samson G."/>
            <person name="Schroeder D.C."/>
            <person name="Segurens B."/>
            <person name="Strittmatter M."/>
            <person name="Tonon T."/>
            <person name="Tregear J.W."/>
            <person name="Valentin K."/>
            <person name="von Dassow P."/>
            <person name="Yamagishi T."/>
            <person name="Van de Peer Y."/>
            <person name="Wincker P."/>
        </authorList>
    </citation>
    <scope>NUCLEOTIDE SEQUENCE [LARGE SCALE GENOMIC DNA]</scope>
    <source>
        <strain evidence="2">Ec32 / CCAP1310/4</strain>
    </source>
</reference>
<dbReference type="EMBL" id="FN649741">
    <property type="protein sequence ID" value="CBN74447.1"/>
    <property type="molecule type" value="Genomic_DNA"/>
</dbReference>
<evidence type="ECO:0000313" key="2">
    <source>
        <dbReference type="Proteomes" id="UP000002630"/>
    </source>
</evidence>
<name>D8LJX8_ECTSI</name>
<proteinExistence type="predicted"/>